<dbReference type="Pfam" id="PF07363">
    <property type="entry name" value="DUF1484"/>
    <property type="match status" value="1"/>
</dbReference>
<evidence type="ECO:0008006" key="3">
    <source>
        <dbReference type="Google" id="ProtNLM"/>
    </source>
</evidence>
<dbReference type="KEGG" id="cnan:A2G96_01310"/>
<evidence type="ECO:0000313" key="2">
    <source>
        <dbReference type="Proteomes" id="UP000075238"/>
    </source>
</evidence>
<dbReference type="AlphaFoldDB" id="A0A142JEH7"/>
<evidence type="ECO:0000313" key="1">
    <source>
        <dbReference type="EMBL" id="AMR76489.1"/>
    </source>
</evidence>
<sequence>MTSTTPTPQEPTLAQKQAQLAENLAKVDRAQFRRRAKAAPPQPSKAVTLEDHILEISDDLLRVSAGFQSVLTLLDLQAGDIPDSIGLHALISPLKRQIDRCADRLQALA</sequence>
<protein>
    <recommendedName>
        <fullName evidence="3">DUF1484 domain-containing protein</fullName>
    </recommendedName>
</protein>
<dbReference type="Proteomes" id="UP000075238">
    <property type="component" value="Chromosome 1"/>
</dbReference>
<organism evidence="1 2">
    <name type="scientific">Cupriavidus nantongensis</name>
    <dbReference type="NCBI Taxonomy" id="1796606"/>
    <lineage>
        <taxon>Bacteria</taxon>
        <taxon>Pseudomonadati</taxon>
        <taxon>Pseudomonadota</taxon>
        <taxon>Betaproteobacteria</taxon>
        <taxon>Burkholderiales</taxon>
        <taxon>Burkholderiaceae</taxon>
        <taxon>Cupriavidus</taxon>
    </lineage>
</organism>
<proteinExistence type="predicted"/>
<accession>A0A142JEH7</accession>
<keyword evidence="2" id="KW-1185">Reference proteome</keyword>
<gene>
    <name evidence="1" type="ORF">A2G96_01310</name>
</gene>
<name>A0A142JEH7_9BURK</name>
<dbReference type="EMBL" id="CP014844">
    <property type="protein sequence ID" value="AMR76489.1"/>
    <property type="molecule type" value="Genomic_DNA"/>
</dbReference>
<dbReference type="RefSeq" id="WP_062796063.1">
    <property type="nucleotide sequence ID" value="NZ_CP014844.1"/>
</dbReference>
<reference evidence="1 2" key="1">
    <citation type="submission" date="2016-03" db="EMBL/GenBank/DDBJ databases">
        <title>Complete genome sequence of a novel chlorpyrifos degrading bacterium, Cupriavidus nantongensis sp. X1.</title>
        <authorList>
            <person name="Fang L."/>
        </authorList>
    </citation>
    <scope>NUCLEOTIDE SEQUENCE [LARGE SCALE GENOMIC DNA]</scope>
    <source>
        <strain evidence="1 2">X1</strain>
    </source>
</reference>
<dbReference type="OrthoDB" id="8966734at2"/>
<dbReference type="InterPro" id="IPR009957">
    <property type="entry name" value="DUF1484"/>
</dbReference>